<evidence type="ECO:0000313" key="2">
    <source>
        <dbReference type="Proteomes" id="UP000256690"/>
    </source>
</evidence>
<comment type="caution">
    <text evidence="1">The sequence shown here is derived from an EMBL/GenBank/DDBJ whole genome shotgun (WGS) entry which is preliminary data.</text>
</comment>
<name>A0A3D8R4W2_9EURO</name>
<dbReference type="EMBL" id="PVWQ01000011">
    <property type="protein sequence ID" value="RDW68971.1"/>
    <property type="molecule type" value="Genomic_DNA"/>
</dbReference>
<evidence type="ECO:0000313" key="1">
    <source>
        <dbReference type="EMBL" id="RDW68971.1"/>
    </source>
</evidence>
<dbReference type="AlphaFoldDB" id="A0A3D8R4W2"/>
<dbReference type="Proteomes" id="UP000256690">
    <property type="component" value="Unassembled WGS sequence"/>
</dbReference>
<proteinExistence type="predicted"/>
<sequence>MRGPGSQAWRRFAATVDDILAAQGQTQSLTTDEAHELQILSAHSHDPNFPIAGLERLDAFLAKEALFQSPEQHRQKIGEAKIEDLASHIK</sequence>
<dbReference type="RefSeq" id="XP_026600760.1">
    <property type="nucleotide sequence ID" value="XM_026750747.1"/>
</dbReference>
<gene>
    <name evidence="1" type="ORF">DSM5745_08731</name>
</gene>
<organism evidence="1 2">
    <name type="scientific">Aspergillus mulundensis</name>
    <dbReference type="NCBI Taxonomy" id="1810919"/>
    <lineage>
        <taxon>Eukaryota</taxon>
        <taxon>Fungi</taxon>
        <taxon>Dikarya</taxon>
        <taxon>Ascomycota</taxon>
        <taxon>Pezizomycotina</taxon>
        <taxon>Eurotiomycetes</taxon>
        <taxon>Eurotiomycetidae</taxon>
        <taxon>Eurotiales</taxon>
        <taxon>Aspergillaceae</taxon>
        <taxon>Aspergillus</taxon>
        <taxon>Aspergillus subgen. Nidulantes</taxon>
    </lineage>
</organism>
<accession>A0A3D8R4W2</accession>
<dbReference type="GeneID" id="38119101"/>
<reference evidence="1 2" key="1">
    <citation type="journal article" date="2018" name="IMA Fungus">
        <title>IMA Genome-F 9: Draft genome sequence of Annulohypoxylon stygium, Aspergillus mulundensis, Berkeleyomyces basicola (syn. Thielaviopsis basicola), Ceratocystis smalleyi, two Cercospora beticola strains, Coleophoma cylindrospora, Fusarium fracticaudum, Phialophora cf. hyalina, and Morchella septimelata.</title>
        <authorList>
            <person name="Wingfield B.D."/>
            <person name="Bills G.F."/>
            <person name="Dong Y."/>
            <person name="Huang W."/>
            <person name="Nel W.J."/>
            <person name="Swalarsk-Parry B.S."/>
            <person name="Vaghefi N."/>
            <person name="Wilken P.M."/>
            <person name="An Z."/>
            <person name="de Beer Z.W."/>
            <person name="De Vos L."/>
            <person name="Chen L."/>
            <person name="Duong T.A."/>
            <person name="Gao Y."/>
            <person name="Hammerbacher A."/>
            <person name="Kikkert J.R."/>
            <person name="Li Y."/>
            <person name="Li H."/>
            <person name="Li K."/>
            <person name="Li Q."/>
            <person name="Liu X."/>
            <person name="Ma X."/>
            <person name="Naidoo K."/>
            <person name="Pethybridge S.J."/>
            <person name="Sun J."/>
            <person name="Steenkamp E.T."/>
            <person name="van der Nest M.A."/>
            <person name="van Wyk S."/>
            <person name="Wingfield M.J."/>
            <person name="Xiong C."/>
            <person name="Yue Q."/>
            <person name="Zhang X."/>
        </authorList>
    </citation>
    <scope>NUCLEOTIDE SEQUENCE [LARGE SCALE GENOMIC DNA]</scope>
    <source>
        <strain evidence="1 2">DSM 5745</strain>
    </source>
</reference>
<protein>
    <submittedName>
        <fullName evidence="1">Uncharacterized protein</fullName>
    </submittedName>
</protein>
<keyword evidence="2" id="KW-1185">Reference proteome</keyword>